<keyword evidence="4" id="KW-0969">Cilium</keyword>
<dbReference type="EMBL" id="FNGO01000008">
    <property type="protein sequence ID" value="SDL73776.1"/>
    <property type="molecule type" value="Genomic_DNA"/>
</dbReference>
<dbReference type="AlphaFoldDB" id="A0A1G9MHM3"/>
<name>A0A1G9MHM3_9FIRM</name>
<dbReference type="GO" id="GO:0044781">
    <property type="term" value="P:bacterial-type flagellum organization"/>
    <property type="evidence" value="ECO:0007669"/>
    <property type="project" value="UniProtKB-KW"/>
</dbReference>
<protein>
    <submittedName>
        <fullName evidence="4">Flagellar basal-body rod modification protein FlgD</fullName>
    </submittedName>
</protein>
<accession>A0A1G9MHM3</accession>
<dbReference type="RefSeq" id="WP_200769704.1">
    <property type="nucleotide sequence ID" value="NZ_FNGO01000008.1"/>
</dbReference>
<reference evidence="4 5" key="1">
    <citation type="submission" date="2016-10" db="EMBL/GenBank/DDBJ databases">
        <authorList>
            <person name="de Groot N.N."/>
        </authorList>
    </citation>
    <scope>NUCLEOTIDE SEQUENCE [LARGE SCALE GENOMIC DNA]</scope>
    <source>
        <strain evidence="4 5">SLAS-1</strain>
    </source>
</reference>
<evidence type="ECO:0000256" key="1">
    <source>
        <dbReference type="ARBA" id="ARBA00010577"/>
    </source>
</evidence>
<sequence>MMEGTVPTPAGQEVALAEEDMEAPDEIDRVEGDELGRDAFLELLVTQLGNQDPLEPMDNDEFITQMAQFSELEQMENLNTTMGDFVERQELAEGSALIGREVETVHPESGESVLGEVNRISREDGEIYLQLEGYEEEFAMSGVSAVQAAVE</sequence>
<gene>
    <name evidence="4" type="ORF">SAMN04488692_10872</name>
</gene>
<keyword evidence="5" id="KW-1185">Reference proteome</keyword>
<evidence type="ECO:0000256" key="3">
    <source>
        <dbReference type="SAM" id="MobiDB-lite"/>
    </source>
</evidence>
<dbReference type="InterPro" id="IPR005648">
    <property type="entry name" value="FlgD"/>
</dbReference>
<evidence type="ECO:0000256" key="2">
    <source>
        <dbReference type="ARBA" id="ARBA00022795"/>
    </source>
</evidence>
<keyword evidence="2" id="KW-1005">Bacterial flagellum biogenesis</keyword>
<dbReference type="STRING" id="321763.SAMN04488692_10872"/>
<proteinExistence type="inferred from homology"/>
<evidence type="ECO:0000313" key="4">
    <source>
        <dbReference type="EMBL" id="SDL73776.1"/>
    </source>
</evidence>
<comment type="similarity">
    <text evidence="1">Belongs to the FlgD family.</text>
</comment>
<evidence type="ECO:0000313" key="5">
    <source>
        <dbReference type="Proteomes" id="UP000199476"/>
    </source>
</evidence>
<keyword evidence="4" id="KW-0282">Flagellum</keyword>
<dbReference type="Pfam" id="PF03963">
    <property type="entry name" value="FlgD"/>
    <property type="match status" value="1"/>
</dbReference>
<dbReference type="Proteomes" id="UP000199476">
    <property type="component" value="Unassembled WGS sequence"/>
</dbReference>
<feature type="region of interest" description="Disordered" evidence="3">
    <location>
        <begin position="1"/>
        <end position="23"/>
    </location>
</feature>
<keyword evidence="4" id="KW-0966">Cell projection</keyword>
<organism evidence="4 5">
    <name type="scientific">Halarsenatibacter silvermanii</name>
    <dbReference type="NCBI Taxonomy" id="321763"/>
    <lineage>
        <taxon>Bacteria</taxon>
        <taxon>Bacillati</taxon>
        <taxon>Bacillota</taxon>
        <taxon>Clostridia</taxon>
        <taxon>Halanaerobiales</taxon>
        <taxon>Halarsenatibacteraceae</taxon>
        <taxon>Halarsenatibacter</taxon>
    </lineage>
</organism>